<dbReference type="RefSeq" id="WP_085545178.1">
    <property type="nucleotide sequence ID" value="NZ_FXBB01000028.1"/>
</dbReference>
<dbReference type="OrthoDB" id="2730662at2"/>
<dbReference type="STRING" id="561720.SAMN06275492_12816"/>
<dbReference type="AlphaFoldDB" id="A0A1X7KIZ1"/>
<name>A0A1X7KIZ1_9BACT</name>
<protein>
    <submittedName>
        <fullName evidence="1">Uncharacterized protein</fullName>
    </submittedName>
</protein>
<evidence type="ECO:0000313" key="1">
    <source>
        <dbReference type="EMBL" id="SMG40634.1"/>
    </source>
</evidence>
<gene>
    <name evidence="1" type="ORF">SAMN06275492_12816</name>
</gene>
<dbReference type="Proteomes" id="UP000193355">
    <property type="component" value="Unassembled WGS sequence"/>
</dbReference>
<sequence>MEDKERYEETVKRILDRYSENIDAPLFCDCKCEDQWISVEEENGGYKLKRYKKTSKNKKEPVFILILESPHVAEFFLLTEATSINKPRPAKGKTGENIKNYFIKSMTIQMDKWGKCYIYLINAIQYQCSLGLTQNKTNKKIKHDVFNKIWQEGGREKFKERLADVYKSIPSDSPKYIVNACTSLDGIKKDITSAAEETTRETIFQRCHPSSSCFIVEARAYRNAPKEIRVCQARCRK</sequence>
<accession>A0A1X7KIZ1</accession>
<keyword evidence="2" id="KW-1185">Reference proteome</keyword>
<organism evidence="1 2">
    <name type="scientific">Dethiosulfovibrio salsuginis</name>
    <dbReference type="NCBI Taxonomy" id="561720"/>
    <lineage>
        <taxon>Bacteria</taxon>
        <taxon>Thermotogati</taxon>
        <taxon>Synergistota</taxon>
        <taxon>Synergistia</taxon>
        <taxon>Synergistales</taxon>
        <taxon>Dethiosulfovibrionaceae</taxon>
        <taxon>Dethiosulfovibrio</taxon>
    </lineage>
</organism>
<proteinExistence type="predicted"/>
<reference evidence="2" key="1">
    <citation type="submission" date="2017-04" db="EMBL/GenBank/DDBJ databases">
        <authorList>
            <person name="Varghese N."/>
            <person name="Submissions S."/>
        </authorList>
    </citation>
    <scope>NUCLEOTIDE SEQUENCE [LARGE SCALE GENOMIC DNA]</scope>
    <source>
        <strain evidence="2">USBA 82</strain>
    </source>
</reference>
<dbReference type="EMBL" id="FXBB01000028">
    <property type="protein sequence ID" value="SMG40634.1"/>
    <property type="molecule type" value="Genomic_DNA"/>
</dbReference>
<evidence type="ECO:0000313" key="2">
    <source>
        <dbReference type="Proteomes" id="UP000193355"/>
    </source>
</evidence>